<dbReference type="EMBL" id="CP038017">
    <property type="protein sequence ID" value="QIV94928.1"/>
    <property type="molecule type" value="Genomic_DNA"/>
</dbReference>
<reference evidence="1 2" key="1">
    <citation type="submission" date="2019-03" db="EMBL/GenBank/DDBJ databases">
        <title>Complete Genome Sequence of Allofrancisella frigidaquae Strain SYSU 10HL1970 Isolated from Water-Cooling Systems in China.</title>
        <authorList>
            <person name="Ohrman C."/>
            <person name="Uneklint I."/>
            <person name="Sjodin A."/>
        </authorList>
    </citation>
    <scope>NUCLEOTIDE SEQUENCE [LARGE SCALE GENOMIC DNA]</scope>
    <source>
        <strain evidence="1 2">SYSU 10HL1970</strain>
    </source>
</reference>
<dbReference type="RefSeq" id="WP_172106982.1">
    <property type="nucleotide sequence ID" value="NZ_CP038017.1"/>
</dbReference>
<keyword evidence="2" id="KW-1185">Reference proteome</keyword>
<evidence type="ECO:0000313" key="2">
    <source>
        <dbReference type="Proteomes" id="UP000503320"/>
    </source>
</evidence>
<accession>A0A6M3HUL4</accession>
<sequence length="85" mass="9945">MMNRKWDHYKFPSSNVLIGNGKDVSDKTLNRIHTLIKVDFPVFDLENIQKIKIIKVSELDSNKIYKNSINNINYIGHLGLMNKRN</sequence>
<gene>
    <name evidence="1" type="ORF">E3E15_06020</name>
</gene>
<evidence type="ECO:0000313" key="1">
    <source>
        <dbReference type="EMBL" id="QIV94928.1"/>
    </source>
</evidence>
<name>A0A6M3HUL4_9GAMM</name>
<organism evidence="1 2">
    <name type="scientific">Allofrancisella frigidaquae</name>
    <dbReference type="NCBI Taxonomy" id="1085644"/>
    <lineage>
        <taxon>Bacteria</taxon>
        <taxon>Pseudomonadati</taxon>
        <taxon>Pseudomonadota</taxon>
        <taxon>Gammaproteobacteria</taxon>
        <taxon>Thiotrichales</taxon>
        <taxon>Francisellaceae</taxon>
        <taxon>Allofrancisella</taxon>
    </lineage>
</organism>
<proteinExistence type="predicted"/>
<dbReference type="KEGG" id="afri:E3E15_06020"/>
<protein>
    <submittedName>
        <fullName evidence="1">Uncharacterized protein</fullName>
    </submittedName>
</protein>
<dbReference type="AlphaFoldDB" id="A0A6M3HUL4"/>
<dbReference type="Proteomes" id="UP000503320">
    <property type="component" value="Chromosome"/>
</dbReference>